<evidence type="ECO:0000313" key="2">
    <source>
        <dbReference type="EMBL" id="OIU67658.1"/>
    </source>
</evidence>
<evidence type="ECO:0008006" key="4">
    <source>
        <dbReference type="Google" id="ProtNLM"/>
    </source>
</evidence>
<feature type="transmembrane region" description="Helical" evidence="1">
    <location>
        <begin position="299"/>
        <end position="318"/>
    </location>
</feature>
<feature type="transmembrane region" description="Helical" evidence="1">
    <location>
        <begin position="390"/>
        <end position="410"/>
    </location>
</feature>
<evidence type="ECO:0000256" key="1">
    <source>
        <dbReference type="SAM" id="Phobius"/>
    </source>
</evidence>
<feature type="transmembrane region" description="Helical" evidence="1">
    <location>
        <begin position="256"/>
        <end position="279"/>
    </location>
</feature>
<name>A0A1J6VQX1_9BACI</name>
<keyword evidence="1" id="KW-1133">Transmembrane helix</keyword>
<comment type="caution">
    <text evidence="2">The sequence shown here is derived from an EMBL/GenBank/DDBJ whole genome shotgun (WGS) entry which is preliminary data.</text>
</comment>
<sequence length="494" mass="52919">MYCKQCGTKNREDALYCVSDGEALTLHNEYVLVQNENNRYCSSCSHENGAAALYCTACGQTMSKVKEAAGGEPKRTSAQTPAANSPSEGILSTLTNVDTLKKLAVWNGIALAALLLISFIISSAVNGVLRDALRGDFGALIDGIKLVSFTDVFMISHMIGVDYFANAMMFEGVLSTTSGLFILLVIPAVVFIPIGYLMNRNQPHQPFIEKMKWNASLSVLYSAVIGIISTFAGVSMEMTDPTGFFDDMTVTLGSDYPFFESVFNGFIISFIFTSLGAVLSLSKEERVSNGQYGFSISKAILHSMIGLALMMTAGAFIVSSNDELTTEEPAADILLGSQIGGYLWNAAQFETLTLDMTADGDTVNASYSLLGGPKASEDEEGFAELFEEIGWIWVFAFIPAALHLWAGNQLRKSTEGNILQELAAYAVAFGVINAVFVSISKLTISTNFEGAFDASFGFSAIGTGIISAILAFGVSCLGVMVTNRQEPSQTTRAA</sequence>
<accession>A0A1J6VQX1</accession>
<dbReference type="RefSeq" id="WP_071620308.1">
    <property type="nucleotide sequence ID" value="NZ_MINN01000139.1"/>
</dbReference>
<reference evidence="2 3" key="1">
    <citation type="submission" date="2016-09" db="EMBL/GenBank/DDBJ databases">
        <title>Bacillus aquimaris SAMM genome sequence reveals colonization and biosurfactant production capacities.</title>
        <authorList>
            <person name="Waghmode S.R."/>
            <person name="Suryavanshi M.V."/>
        </authorList>
    </citation>
    <scope>NUCLEOTIDE SEQUENCE [LARGE SCALE GENOMIC DNA]</scope>
    <source>
        <strain evidence="2 3">SAMM</strain>
    </source>
</reference>
<dbReference type="Proteomes" id="UP000182062">
    <property type="component" value="Unassembled WGS sequence"/>
</dbReference>
<feature type="transmembrane region" description="Helical" evidence="1">
    <location>
        <begin position="219"/>
        <end position="236"/>
    </location>
</feature>
<feature type="transmembrane region" description="Helical" evidence="1">
    <location>
        <begin position="422"/>
        <end position="444"/>
    </location>
</feature>
<dbReference type="EMBL" id="MINN01000139">
    <property type="protein sequence ID" value="OIU67658.1"/>
    <property type="molecule type" value="Genomic_DNA"/>
</dbReference>
<protein>
    <recommendedName>
        <fullName evidence="4">Double zinc ribbon</fullName>
    </recommendedName>
</protein>
<gene>
    <name evidence="2" type="ORF">BHE18_12575</name>
</gene>
<keyword evidence="3" id="KW-1185">Reference proteome</keyword>
<proteinExistence type="predicted"/>
<dbReference type="AlphaFoldDB" id="A0A1J6VQX1"/>
<keyword evidence="1" id="KW-0812">Transmembrane</keyword>
<feature type="transmembrane region" description="Helical" evidence="1">
    <location>
        <begin position="104"/>
        <end position="125"/>
    </location>
</feature>
<evidence type="ECO:0000313" key="3">
    <source>
        <dbReference type="Proteomes" id="UP000182062"/>
    </source>
</evidence>
<feature type="transmembrane region" description="Helical" evidence="1">
    <location>
        <begin position="179"/>
        <end position="198"/>
    </location>
</feature>
<keyword evidence="1" id="KW-0472">Membrane</keyword>
<dbReference type="OrthoDB" id="1707224at2"/>
<feature type="transmembrane region" description="Helical" evidence="1">
    <location>
        <begin position="456"/>
        <end position="482"/>
    </location>
</feature>
<organism evidence="2 3">
    <name type="scientific">Rossellomorea aquimaris</name>
    <dbReference type="NCBI Taxonomy" id="189382"/>
    <lineage>
        <taxon>Bacteria</taxon>
        <taxon>Bacillati</taxon>
        <taxon>Bacillota</taxon>
        <taxon>Bacilli</taxon>
        <taxon>Bacillales</taxon>
        <taxon>Bacillaceae</taxon>
        <taxon>Rossellomorea</taxon>
    </lineage>
</organism>